<protein>
    <submittedName>
        <fullName evidence="4">ABC transporter substrate-binding protein</fullName>
    </submittedName>
</protein>
<evidence type="ECO:0000259" key="3">
    <source>
        <dbReference type="SMART" id="SM00062"/>
    </source>
</evidence>
<evidence type="ECO:0000313" key="4">
    <source>
        <dbReference type="EMBL" id="GGI13150.1"/>
    </source>
</evidence>
<comment type="caution">
    <text evidence="4">The sequence shown here is derived from an EMBL/GenBank/DDBJ whole genome shotgun (WGS) entry which is preliminary data.</text>
</comment>
<dbReference type="PANTHER" id="PTHR35936:SF17">
    <property type="entry name" value="ARGININE-BINDING EXTRACELLULAR PROTEIN ARTP"/>
    <property type="match status" value="1"/>
</dbReference>
<dbReference type="Proteomes" id="UP000619536">
    <property type="component" value="Unassembled WGS sequence"/>
</dbReference>
<accession>A0A8J3AFW0</accession>
<dbReference type="SMART" id="SM00062">
    <property type="entry name" value="PBPb"/>
    <property type="match status" value="1"/>
</dbReference>
<feature type="signal peptide" evidence="2">
    <location>
        <begin position="1"/>
        <end position="27"/>
    </location>
</feature>
<gene>
    <name evidence="4" type="ORF">GCM10007377_04520</name>
</gene>
<dbReference type="PANTHER" id="PTHR35936">
    <property type="entry name" value="MEMBRANE-BOUND LYTIC MUREIN TRANSGLYCOSYLASE F"/>
    <property type="match status" value="1"/>
</dbReference>
<dbReference type="Pfam" id="PF00497">
    <property type="entry name" value="SBP_bac_3"/>
    <property type="match status" value="1"/>
</dbReference>
<feature type="chain" id="PRO_5035326209" evidence="2">
    <location>
        <begin position="28"/>
        <end position="300"/>
    </location>
</feature>
<dbReference type="Gene3D" id="3.40.190.10">
    <property type="entry name" value="Periplasmic binding protein-like II"/>
    <property type="match status" value="2"/>
</dbReference>
<evidence type="ECO:0000256" key="1">
    <source>
        <dbReference type="ARBA" id="ARBA00022729"/>
    </source>
</evidence>
<reference evidence="4" key="2">
    <citation type="submission" date="2020-09" db="EMBL/GenBank/DDBJ databases">
        <authorList>
            <person name="Sun Q."/>
            <person name="Sedlacek I."/>
        </authorList>
    </citation>
    <scope>NUCLEOTIDE SEQUENCE</scope>
    <source>
        <strain evidence="4">CCM 8606</strain>
    </source>
</reference>
<sequence>MRIRPVIHRIIALVLASMCMLVSTGCASTTEFSDSEHIDTGIIGPRIRIGIPLDQPALSIRAGSTYSGFTVDVAQYVAKQLGYAPWQIEWVEAQPKALEQLFQEGNIDIAAGLFVPDSQLEQIKEQVNILLAGAYARDDESILAIHHQREEEQHQDITVAQDILGKVVCTVSAEDLTKRQWPGMTHVIQQPSVMQCATALMSGMADAVVAPRIALTGIAHTSLEDAVSGRNAQVLTEALDTGAYYMVVKTGANTLQSRIALALEHMVQTGTWQEVTEHVEHSTGVRVGLPQALQQQKKDA</sequence>
<keyword evidence="1 2" id="KW-0732">Signal</keyword>
<evidence type="ECO:0000313" key="5">
    <source>
        <dbReference type="Proteomes" id="UP000619536"/>
    </source>
</evidence>
<feature type="domain" description="Solute-binding protein family 3/N-terminal" evidence="3">
    <location>
        <begin position="46"/>
        <end position="278"/>
    </location>
</feature>
<dbReference type="InterPro" id="IPR001638">
    <property type="entry name" value="Solute-binding_3/MltF_N"/>
</dbReference>
<dbReference type="EMBL" id="BMDH01000001">
    <property type="protein sequence ID" value="GGI13150.1"/>
    <property type="molecule type" value="Genomic_DNA"/>
</dbReference>
<dbReference type="AlphaFoldDB" id="A0A8J3AFW0"/>
<reference evidence="4" key="1">
    <citation type="journal article" date="2014" name="Int. J. Syst. Evol. Microbiol.">
        <title>Complete genome sequence of Corynebacterium casei LMG S-19264T (=DSM 44701T), isolated from a smear-ripened cheese.</title>
        <authorList>
            <consortium name="US DOE Joint Genome Institute (JGI-PGF)"/>
            <person name="Walter F."/>
            <person name="Albersmeier A."/>
            <person name="Kalinowski J."/>
            <person name="Ruckert C."/>
        </authorList>
    </citation>
    <scope>NUCLEOTIDE SEQUENCE</scope>
    <source>
        <strain evidence="4">CCM 8606</strain>
    </source>
</reference>
<dbReference type="PROSITE" id="PS51257">
    <property type="entry name" value="PROKAR_LIPOPROTEIN"/>
    <property type="match status" value="1"/>
</dbReference>
<proteinExistence type="predicted"/>
<keyword evidence="5" id="KW-1185">Reference proteome</keyword>
<dbReference type="RefSeq" id="WP_188354605.1">
    <property type="nucleotide sequence ID" value="NZ_BMDH01000001.1"/>
</dbReference>
<organism evidence="4 5">
    <name type="scientific">Galliscardovia ingluviei</name>
    <dbReference type="NCBI Taxonomy" id="1769422"/>
    <lineage>
        <taxon>Bacteria</taxon>
        <taxon>Bacillati</taxon>
        <taxon>Actinomycetota</taxon>
        <taxon>Actinomycetes</taxon>
        <taxon>Bifidobacteriales</taxon>
        <taxon>Bifidobacteriaceae</taxon>
        <taxon>Galliscardovia</taxon>
    </lineage>
</organism>
<evidence type="ECO:0000256" key="2">
    <source>
        <dbReference type="SAM" id="SignalP"/>
    </source>
</evidence>
<name>A0A8J3AFW0_9BIFI</name>
<dbReference type="SUPFAM" id="SSF53850">
    <property type="entry name" value="Periplasmic binding protein-like II"/>
    <property type="match status" value="1"/>
</dbReference>